<evidence type="ECO:0000256" key="8">
    <source>
        <dbReference type="ARBA" id="ARBA00022833"/>
    </source>
</evidence>
<evidence type="ECO:0000256" key="3">
    <source>
        <dbReference type="ARBA" id="ARBA00022679"/>
    </source>
</evidence>
<evidence type="ECO:0000313" key="12">
    <source>
        <dbReference type="Proteomes" id="UP000008068"/>
    </source>
</evidence>
<dbReference type="Proteomes" id="UP000008068">
    <property type="component" value="Unassembled WGS sequence"/>
</dbReference>
<protein>
    <recommendedName>
        <fullName evidence="2">RBR-type E3 ubiquitin transferase</fullName>
        <ecNumber evidence="2">2.3.2.31</ecNumber>
    </recommendedName>
</protein>
<dbReference type="EMBL" id="GL379802">
    <property type="protein sequence ID" value="EGT37351.1"/>
    <property type="molecule type" value="Genomic_DNA"/>
</dbReference>
<evidence type="ECO:0000256" key="6">
    <source>
        <dbReference type="ARBA" id="ARBA00022771"/>
    </source>
</evidence>
<evidence type="ECO:0000256" key="1">
    <source>
        <dbReference type="ARBA" id="ARBA00001798"/>
    </source>
</evidence>
<dbReference type="OrthoDB" id="1431934at2759"/>
<dbReference type="PANTHER" id="PTHR11685">
    <property type="entry name" value="RBR FAMILY RING FINGER AND IBR DOMAIN-CONTAINING"/>
    <property type="match status" value="1"/>
</dbReference>
<dbReference type="InterPro" id="IPR031127">
    <property type="entry name" value="E3_UB_ligase_RBR"/>
</dbReference>
<keyword evidence="9" id="KW-0812">Transmembrane</keyword>
<feature type="transmembrane region" description="Helical" evidence="9">
    <location>
        <begin position="382"/>
        <end position="401"/>
    </location>
</feature>
<dbReference type="STRING" id="135651.G0MMG6"/>
<dbReference type="Gene3D" id="1.20.120.1750">
    <property type="match status" value="1"/>
</dbReference>
<dbReference type="InterPro" id="IPR002867">
    <property type="entry name" value="IBR_dom"/>
</dbReference>
<feature type="transmembrane region" description="Helical" evidence="9">
    <location>
        <begin position="336"/>
        <end position="358"/>
    </location>
</feature>
<dbReference type="GO" id="GO:0016567">
    <property type="term" value="P:protein ubiquitination"/>
    <property type="evidence" value="ECO:0007669"/>
    <property type="project" value="InterPro"/>
</dbReference>
<keyword evidence="12" id="KW-1185">Reference proteome</keyword>
<accession>G0MMG6</accession>
<dbReference type="SMART" id="SM00647">
    <property type="entry name" value="IBR"/>
    <property type="match status" value="2"/>
</dbReference>
<dbReference type="SUPFAM" id="SSF57850">
    <property type="entry name" value="RING/U-box"/>
    <property type="match status" value="2"/>
</dbReference>
<reference evidence="12" key="1">
    <citation type="submission" date="2011-07" db="EMBL/GenBank/DDBJ databases">
        <authorList>
            <consortium name="Caenorhabditis brenneri Sequencing and Analysis Consortium"/>
            <person name="Wilson R.K."/>
        </authorList>
    </citation>
    <scope>NUCLEOTIDE SEQUENCE [LARGE SCALE GENOMIC DNA]</scope>
    <source>
        <strain evidence="12">PB2801</strain>
    </source>
</reference>
<keyword evidence="8" id="KW-0862">Zinc</keyword>
<organism evidence="12">
    <name type="scientific">Caenorhabditis brenneri</name>
    <name type="common">Nematode worm</name>
    <dbReference type="NCBI Taxonomy" id="135651"/>
    <lineage>
        <taxon>Eukaryota</taxon>
        <taxon>Metazoa</taxon>
        <taxon>Ecdysozoa</taxon>
        <taxon>Nematoda</taxon>
        <taxon>Chromadorea</taxon>
        <taxon>Rhabditida</taxon>
        <taxon>Rhabditina</taxon>
        <taxon>Rhabditomorpha</taxon>
        <taxon>Rhabditoidea</taxon>
        <taxon>Rhabditidae</taxon>
        <taxon>Peloderinae</taxon>
        <taxon>Caenorhabditis</taxon>
    </lineage>
</organism>
<keyword evidence="9" id="KW-1133">Transmembrane helix</keyword>
<comment type="catalytic activity">
    <reaction evidence="1">
        <text>[E2 ubiquitin-conjugating enzyme]-S-ubiquitinyl-L-cysteine + [acceptor protein]-L-lysine = [E2 ubiquitin-conjugating enzyme]-L-cysteine + [acceptor protein]-N(6)-ubiquitinyl-L-lysine.</text>
        <dbReference type="EC" id="2.3.2.31"/>
    </reaction>
</comment>
<dbReference type="AlphaFoldDB" id="G0MMG6"/>
<evidence type="ECO:0000256" key="4">
    <source>
        <dbReference type="ARBA" id="ARBA00022723"/>
    </source>
</evidence>
<keyword evidence="6" id="KW-0863">Zinc-finger</keyword>
<gene>
    <name evidence="11" type="ORF">CAEBREN_22382</name>
</gene>
<keyword evidence="9" id="KW-0472">Membrane</keyword>
<keyword evidence="5" id="KW-0677">Repeat</keyword>
<evidence type="ECO:0000313" key="11">
    <source>
        <dbReference type="EMBL" id="EGT37351.1"/>
    </source>
</evidence>
<evidence type="ECO:0000256" key="2">
    <source>
        <dbReference type="ARBA" id="ARBA00012251"/>
    </source>
</evidence>
<keyword evidence="4" id="KW-0479">Metal-binding</keyword>
<proteinExistence type="predicted"/>
<dbReference type="InParanoid" id="G0MMG6"/>
<feature type="domain" description="RING-type" evidence="10">
    <location>
        <begin position="1"/>
        <end position="172"/>
    </location>
</feature>
<keyword evidence="7" id="KW-0833">Ubl conjugation pathway</keyword>
<dbReference type="GO" id="GO:0061630">
    <property type="term" value="F:ubiquitin protein ligase activity"/>
    <property type="evidence" value="ECO:0007669"/>
    <property type="project" value="UniProtKB-EC"/>
</dbReference>
<evidence type="ECO:0000256" key="9">
    <source>
        <dbReference type="SAM" id="Phobius"/>
    </source>
</evidence>
<dbReference type="GO" id="GO:0008270">
    <property type="term" value="F:zinc ion binding"/>
    <property type="evidence" value="ECO:0007669"/>
    <property type="project" value="UniProtKB-KW"/>
</dbReference>
<dbReference type="PROSITE" id="PS51873">
    <property type="entry name" value="TRIAD"/>
    <property type="match status" value="1"/>
</dbReference>
<dbReference type="Pfam" id="PF01485">
    <property type="entry name" value="IBR"/>
    <property type="match status" value="1"/>
</dbReference>
<sequence length="402" mass="46322">MEDGNCLIKCMDPKCKLLIGKSFVNEFLNDSAFYEKLIVNTFVKATHTITKCPDATCKLFAKTSSAEPQTVTCTCDRIFCSSCSQDPHFPATCRQQQLWIKKCDLLAPKIDDDSQQWLLEHTKECPRCLMAVEKQGGCTLMTCSNKKCRLKFCWSCRSDIATHGIYYCNSSQLKAEKARLDARADLANFITHYNRFEYYQTFVKNITPIINDALESSEPLLQKAAYSYFNARKMLTNSVVFGFFLCSGEYSDKLKKLQHELELSTDRLESSLIYALPTQRFRKCRSKLVQNYRDMEKCQKDILQFCANAQKFEDLDGQSNREAWKRAHDARVTYDWVSLFLSYFVFAFVIPLALHVLLPDFSVVYGKTLGIELRNCSLQTNLRLIFLSLVTFFVASFFDLID</sequence>
<name>G0MMG6_CAEBE</name>
<dbReference type="InterPro" id="IPR044066">
    <property type="entry name" value="TRIAD_supradom"/>
</dbReference>
<dbReference type="Pfam" id="PF22191">
    <property type="entry name" value="IBR_1"/>
    <property type="match status" value="1"/>
</dbReference>
<evidence type="ECO:0000256" key="5">
    <source>
        <dbReference type="ARBA" id="ARBA00022737"/>
    </source>
</evidence>
<keyword evidence="3" id="KW-0808">Transferase</keyword>
<dbReference type="EC" id="2.3.2.31" evidence="2"/>
<dbReference type="eggNOG" id="KOG1815">
    <property type="taxonomic scope" value="Eukaryota"/>
</dbReference>
<evidence type="ECO:0000259" key="10">
    <source>
        <dbReference type="PROSITE" id="PS51873"/>
    </source>
</evidence>
<evidence type="ECO:0000256" key="7">
    <source>
        <dbReference type="ARBA" id="ARBA00022786"/>
    </source>
</evidence>
<dbReference type="HOGENOM" id="CLU_009823_4_3_1"/>